<evidence type="ECO:0000259" key="2">
    <source>
        <dbReference type="Pfam" id="PF13568"/>
    </source>
</evidence>
<dbReference type="RefSeq" id="WP_131854356.1">
    <property type="nucleotide sequence ID" value="NZ_SKFH01000057.1"/>
</dbReference>
<feature type="signal peptide" evidence="1">
    <location>
        <begin position="1"/>
        <end position="19"/>
    </location>
</feature>
<keyword evidence="4" id="KW-1185">Reference proteome</keyword>
<gene>
    <name evidence="3" type="ORF">E0486_17965</name>
</gene>
<evidence type="ECO:0000313" key="3">
    <source>
        <dbReference type="EMBL" id="TCZ64703.1"/>
    </source>
</evidence>
<comment type="caution">
    <text evidence="3">The sequence shown here is derived from an EMBL/GenBank/DDBJ whole genome shotgun (WGS) entry which is preliminary data.</text>
</comment>
<dbReference type="Pfam" id="PF13568">
    <property type="entry name" value="OMP_b-brl_2"/>
    <property type="match status" value="1"/>
</dbReference>
<feature type="chain" id="PRO_5020272432" description="Outer membrane protein beta-barrel domain-containing protein" evidence="1">
    <location>
        <begin position="20"/>
        <end position="278"/>
    </location>
</feature>
<proteinExistence type="predicted"/>
<organism evidence="3 4">
    <name type="scientific">Flaviaesturariibacter aridisoli</name>
    <dbReference type="NCBI Taxonomy" id="2545761"/>
    <lineage>
        <taxon>Bacteria</taxon>
        <taxon>Pseudomonadati</taxon>
        <taxon>Bacteroidota</taxon>
        <taxon>Chitinophagia</taxon>
        <taxon>Chitinophagales</taxon>
        <taxon>Chitinophagaceae</taxon>
        <taxon>Flaviaestuariibacter</taxon>
    </lineage>
</organism>
<dbReference type="AlphaFoldDB" id="A0A4R4DQY3"/>
<dbReference type="EMBL" id="SKFH01000057">
    <property type="protein sequence ID" value="TCZ64703.1"/>
    <property type="molecule type" value="Genomic_DNA"/>
</dbReference>
<dbReference type="InterPro" id="IPR025665">
    <property type="entry name" value="Beta-barrel_OMP_2"/>
</dbReference>
<dbReference type="Proteomes" id="UP000295164">
    <property type="component" value="Unassembled WGS sequence"/>
</dbReference>
<evidence type="ECO:0000256" key="1">
    <source>
        <dbReference type="SAM" id="SignalP"/>
    </source>
</evidence>
<evidence type="ECO:0000313" key="4">
    <source>
        <dbReference type="Proteomes" id="UP000295164"/>
    </source>
</evidence>
<keyword evidence="1" id="KW-0732">Signal</keyword>
<feature type="domain" description="Outer membrane protein beta-barrel" evidence="2">
    <location>
        <begin position="133"/>
        <end position="245"/>
    </location>
</feature>
<name>A0A4R4DQY3_9BACT</name>
<sequence length="278" mass="31060">MKRMLLATVALGTTMCSFAQTDSTKTGTTATPDTIRVGGMVIVRDGKGEQGRNRSISFGGRRHRNVNANFLSTGPILDLGFSNFVDRSNYASAEAQAIAPGGKDDLLTLRTGKSVNVNIWLFMHRVSLVKRVVNLKYGLGLELNNYRFDDNRVHLTKNPTFVTLDPAYEKVNKNKLAADYLTVPVMLNFNFTPGRQHPYGVSLGVSAGYLYSSRQKTRVDGKKTKVHDDFELEPWKLSWVGELALGQVHFYGSYALKSMWRKGLDVTPYTVGIRLSRW</sequence>
<reference evidence="3 4" key="1">
    <citation type="submission" date="2019-03" db="EMBL/GenBank/DDBJ databases">
        <authorList>
            <person name="Kim M.K.M."/>
        </authorList>
    </citation>
    <scope>NUCLEOTIDE SEQUENCE [LARGE SCALE GENOMIC DNA]</scope>
    <source>
        <strain evidence="3 4">17J68-15</strain>
    </source>
</reference>
<accession>A0A4R4DQY3</accession>
<dbReference type="OrthoDB" id="666719at2"/>
<protein>
    <recommendedName>
        <fullName evidence="2">Outer membrane protein beta-barrel domain-containing protein</fullName>
    </recommendedName>
</protein>